<dbReference type="KEGG" id="msto:MSTO_41660"/>
<dbReference type="InterPro" id="IPR020904">
    <property type="entry name" value="Sc_DH/Rdtase_CS"/>
</dbReference>
<dbReference type="PANTHER" id="PTHR24322">
    <property type="entry name" value="PKSB"/>
    <property type="match status" value="1"/>
</dbReference>
<dbReference type="Pfam" id="PF00106">
    <property type="entry name" value="adh_short"/>
    <property type="match status" value="1"/>
</dbReference>
<dbReference type="GO" id="GO:0016616">
    <property type="term" value="F:oxidoreductase activity, acting on the CH-OH group of donors, NAD or NADP as acceptor"/>
    <property type="evidence" value="ECO:0007669"/>
    <property type="project" value="TreeGrafter"/>
</dbReference>
<dbReference type="AlphaFoldDB" id="A0A7I7QCU2"/>
<dbReference type="PROSITE" id="PS00061">
    <property type="entry name" value="ADH_SHORT"/>
    <property type="match status" value="1"/>
</dbReference>
<evidence type="ECO:0000256" key="1">
    <source>
        <dbReference type="ARBA" id="ARBA00006484"/>
    </source>
</evidence>
<dbReference type="Gene3D" id="3.40.50.720">
    <property type="entry name" value="NAD(P)-binding Rossmann-like Domain"/>
    <property type="match status" value="1"/>
</dbReference>
<dbReference type="EMBL" id="AP022587">
    <property type="protein sequence ID" value="BBY23961.1"/>
    <property type="molecule type" value="Genomic_DNA"/>
</dbReference>
<gene>
    <name evidence="4" type="ORF">MSTO_41660</name>
</gene>
<organism evidence="4 5">
    <name type="scientific">Mycobacterium stomatepiae</name>
    <dbReference type="NCBI Taxonomy" id="470076"/>
    <lineage>
        <taxon>Bacteria</taxon>
        <taxon>Bacillati</taxon>
        <taxon>Actinomycetota</taxon>
        <taxon>Actinomycetes</taxon>
        <taxon>Mycobacteriales</taxon>
        <taxon>Mycobacteriaceae</taxon>
        <taxon>Mycobacterium</taxon>
        <taxon>Mycobacterium simiae complex</taxon>
    </lineage>
</organism>
<name>A0A7I7QCU2_9MYCO</name>
<dbReference type="PANTHER" id="PTHR24322:SF736">
    <property type="entry name" value="RETINOL DEHYDROGENASE 10"/>
    <property type="match status" value="1"/>
</dbReference>
<protein>
    <submittedName>
        <fullName evidence="4">Short-chain dehydrogenase</fullName>
    </submittedName>
</protein>
<dbReference type="InterPro" id="IPR002347">
    <property type="entry name" value="SDR_fam"/>
</dbReference>
<keyword evidence="5" id="KW-1185">Reference proteome</keyword>
<dbReference type="SUPFAM" id="SSF51735">
    <property type="entry name" value="NAD(P)-binding Rossmann-fold domains"/>
    <property type="match status" value="1"/>
</dbReference>
<dbReference type="PRINTS" id="PR00080">
    <property type="entry name" value="SDRFAMILY"/>
</dbReference>
<dbReference type="InterPro" id="IPR036291">
    <property type="entry name" value="NAD(P)-bd_dom_sf"/>
</dbReference>
<evidence type="ECO:0000256" key="2">
    <source>
        <dbReference type="ARBA" id="ARBA00023002"/>
    </source>
</evidence>
<accession>A0A7I7QCU2</accession>
<evidence type="ECO:0000313" key="4">
    <source>
        <dbReference type="EMBL" id="BBY23961.1"/>
    </source>
</evidence>
<evidence type="ECO:0000313" key="5">
    <source>
        <dbReference type="Proteomes" id="UP000467130"/>
    </source>
</evidence>
<proteinExistence type="inferred from homology"/>
<evidence type="ECO:0000256" key="3">
    <source>
        <dbReference type="RuleBase" id="RU000363"/>
    </source>
</evidence>
<dbReference type="PRINTS" id="PR00081">
    <property type="entry name" value="GDHRDH"/>
</dbReference>
<keyword evidence="2" id="KW-0560">Oxidoreductase</keyword>
<comment type="similarity">
    <text evidence="1 3">Belongs to the short-chain dehydrogenases/reductases (SDR) family.</text>
</comment>
<dbReference type="Proteomes" id="UP000467130">
    <property type="component" value="Chromosome"/>
</dbReference>
<reference evidence="4 5" key="1">
    <citation type="journal article" date="2019" name="Emerg. Microbes Infect.">
        <title>Comprehensive subspecies identification of 175 nontuberculous mycobacteria species based on 7547 genomic profiles.</title>
        <authorList>
            <person name="Matsumoto Y."/>
            <person name="Kinjo T."/>
            <person name="Motooka D."/>
            <person name="Nabeya D."/>
            <person name="Jung N."/>
            <person name="Uechi K."/>
            <person name="Horii T."/>
            <person name="Iida T."/>
            <person name="Fujita J."/>
            <person name="Nakamura S."/>
        </authorList>
    </citation>
    <scope>NUCLEOTIDE SEQUENCE [LARGE SCALE GENOMIC DNA]</scope>
    <source>
        <strain evidence="4 5">JCM 17783</strain>
    </source>
</reference>
<sequence length="245" mass="26285">MTVAIGARNGAQSDQLARQLGDRAVGFALDVRDSDQFDAFLTRAEEHIGPLDALINNAGILHTGKFVDEDPADTQRSLDINLNGVMIGTRLALRRFLPRRQGHIVNMASAGGEIALAGEATYAASKHAVVGFTRSIRAETRGTGVRTTIALPGFTDTDMCTGLEMRRGMRLVSPDVVADAIVGALRTGKEELYVPRELGAIAKAIAGTPPWIADRVKRAFGLDQIILHADASARRGYLRSVKQPS</sequence>
<dbReference type="CDD" id="cd05233">
    <property type="entry name" value="SDR_c"/>
    <property type="match status" value="1"/>
</dbReference>